<feature type="signal peptide" evidence="1">
    <location>
        <begin position="1"/>
        <end position="19"/>
    </location>
</feature>
<comment type="caution">
    <text evidence="2">The sequence shown here is derived from an EMBL/GenBank/DDBJ whole genome shotgun (WGS) entry which is preliminary data.</text>
</comment>
<dbReference type="NCBIfam" id="TIGR03505">
    <property type="entry name" value="FimV_core"/>
    <property type="match status" value="1"/>
</dbReference>
<evidence type="ECO:0000313" key="2">
    <source>
        <dbReference type="EMBL" id="GIU41067.1"/>
    </source>
</evidence>
<accession>A0ABQ4P0M8</accession>
<feature type="chain" id="PRO_5047282462" evidence="1">
    <location>
        <begin position="20"/>
        <end position="251"/>
    </location>
</feature>
<organism evidence="2 3">
    <name type="scientific">Shewanella sairae</name>
    <dbReference type="NCBI Taxonomy" id="190310"/>
    <lineage>
        <taxon>Bacteria</taxon>
        <taxon>Pseudomonadati</taxon>
        <taxon>Pseudomonadota</taxon>
        <taxon>Gammaproteobacteria</taxon>
        <taxon>Alteromonadales</taxon>
        <taxon>Shewanellaceae</taxon>
        <taxon>Shewanella</taxon>
    </lineage>
</organism>
<gene>
    <name evidence="2" type="ORF">TUM4438_03910</name>
</gene>
<dbReference type="Proteomes" id="UP000887104">
    <property type="component" value="Unassembled WGS sequence"/>
</dbReference>
<dbReference type="EMBL" id="BPEY01000004">
    <property type="protein sequence ID" value="GIU41067.1"/>
    <property type="molecule type" value="Genomic_DNA"/>
</dbReference>
<sequence length="251" mass="27774">MKSIILALMTLLMLAPAYAKVSHVSINQRLFELGGQPQLKLNIVSSHNSVKKLQFTIRQTDGEERLSLEPLNNFKIKVAGIESVTDKNAVLIVKEYRINRWYQLKVISLFNEALPESAMNSYYTSDRAKAKVSEQGTRMSDAVMADDKLAAALGWGEEASTVKISLNSSQACDVAFNGKESLWRVANRHAPQWGLSAYGAMLAIYESNLKAFNQLSIHGLRADAKLKCPSASIIEKYQNAKAAEKAFSAME</sequence>
<dbReference type="InterPro" id="IPR020012">
    <property type="entry name" value="LysM_FimV"/>
</dbReference>
<keyword evidence="3" id="KW-1185">Reference proteome</keyword>
<reference evidence="2" key="1">
    <citation type="submission" date="2021-05" db="EMBL/GenBank/DDBJ databases">
        <title>Molecular characterization for Shewanella algae harboring chromosomal blaOXA-55-like strains isolated from clinical and environment sample.</title>
        <authorList>
            <person name="Ohama Y."/>
            <person name="Aoki K."/>
            <person name="Harada S."/>
            <person name="Moriya K."/>
            <person name="Ishii Y."/>
            <person name="Tateda K."/>
        </authorList>
    </citation>
    <scope>NUCLEOTIDE SEQUENCE</scope>
    <source>
        <strain evidence="2">JCM 11563</strain>
    </source>
</reference>
<name>A0ABQ4P0M8_9GAMM</name>
<evidence type="ECO:0000256" key="1">
    <source>
        <dbReference type="SAM" id="SignalP"/>
    </source>
</evidence>
<keyword evidence="1" id="KW-0732">Signal</keyword>
<dbReference type="RefSeq" id="WP_220778865.1">
    <property type="nucleotide sequence ID" value="NZ_BPEY01000004.1"/>
</dbReference>
<proteinExistence type="predicted"/>
<evidence type="ECO:0000313" key="3">
    <source>
        <dbReference type="Proteomes" id="UP000887104"/>
    </source>
</evidence>
<protein>
    <submittedName>
        <fullName evidence="2">Uncharacterized protein</fullName>
    </submittedName>
</protein>